<protein>
    <submittedName>
        <fullName evidence="2">STAS domain-containing protein</fullName>
    </submittedName>
</protein>
<organism evidence="2 3">
    <name type="scientific">Kineosporia babensis</name>
    <dbReference type="NCBI Taxonomy" id="499548"/>
    <lineage>
        <taxon>Bacteria</taxon>
        <taxon>Bacillati</taxon>
        <taxon>Actinomycetota</taxon>
        <taxon>Actinomycetes</taxon>
        <taxon>Kineosporiales</taxon>
        <taxon>Kineosporiaceae</taxon>
        <taxon>Kineosporia</taxon>
    </lineage>
</organism>
<dbReference type="Pfam" id="PF01740">
    <property type="entry name" value="STAS"/>
    <property type="match status" value="1"/>
</dbReference>
<dbReference type="InterPro" id="IPR002645">
    <property type="entry name" value="STAS_dom"/>
</dbReference>
<dbReference type="Gene3D" id="3.30.750.24">
    <property type="entry name" value="STAS domain"/>
    <property type="match status" value="1"/>
</dbReference>
<dbReference type="RefSeq" id="WP_231438965.1">
    <property type="nucleotide sequence ID" value="NZ_JAJOMB010000002.1"/>
</dbReference>
<keyword evidence="3" id="KW-1185">Reference proteome</keyword>
<dbReference type="PROSITE" id="PS50801">
    <property type="entry name" value="STAS"/>
    <property type="match status" value="1"/>
</dbReference>
<accession>A0A9X1NA49</accession>
<reference evidence="2" key="1">
    <citation type="submission" date="2021-11" db="EMBL/GenBank/DDBJ databases">
        <title>Streptomyces corallinus and Kineosporia corallina sp. nov., two new coral-derived marine actinobacteria.</title>
        <authorList>
            <person name="Buangrab K."/>
            <person name="Sutthacheep M."/>
            <person name="Yeemin T."/>
            <person name="Harunari E."/>
            <person name="Igarashi Y."/>
            <person name="Sripreechasak P."/>
            <person name="Kanchanasin P."/>
            <person name="Tanasupawat S."/>
            <person name="Phongsopitanun W."/>
        </authorList>
    </citation>
    <scope>NUCLEOTIDE SEQUENCE</scope>
    <source>
        <strain evidence="2">JCM 31032</strain>
    </source>
</reference>
<dbReference type="Proteomes" id="UP001138997">
    <property type="component" value="Unassembled WGS sequence"/>
</dbReference>
<name>A0A9X1NA49_9ACTN</name>
<comment type="caution">
    <text evidence="2">The sequence shown here is derived from an EMBL/GenBank/DDBJ whole genome shotgun (WGS) entry which is preliminary data.</text>
</comment>
<evidence type="ECO:0000313" key="3">
    <source>
        <dbReference type="Proteomes" id="UP001138997"/>
    </source>
</evidence>
<evidence type="ECO:0000259" key="1">
    <source>
        <dbReference type="PROSITE" id="PS50801"/>
    </source>
</evidence>
<dbReference type="CDD" id="cd07043">
    <property type="entry name" value="STAS_anti-anti-sigma_factors"/>
    <property type="match status" value="1"/>
</dbReference>
<sequence>MTGSPGPRLTVDVVNPGMRLRLKGRLDARSAPAARSGLHAAVDGGQGELVIEMNQLEIWDGAGLGVLVGTARRVRQGERQLVLTGVRARELRLLRVARVTWSSSVRAAALAG</sequence>
<dbReference type="EMBL" id="JAJOMB010000002">
    <property type="protein sequence ID" value="MCD5310036.1"/>
    <property type="molecule type" value="Genomic_DNA"/>
</dbReference>
<proteinExistence type="predicted"/>
<feature type="domain" description="STAS" evidence="1">
    <location>
        <begin position="20"/>
        <end position="112"/>
    </location>
</feature>
<gene>
    <name evidence="2" type="ORF">LR394_03960</name>
</gene>
<evidence type="ECO:0000313" key="2">
    <source>
        <dbReference type="EMBL" id="MCD5310036.1"/>
    </source>
</evidence>
<dbReference type="SUPFAM" id="SSF52091">
    <property type="entry name" value="SpoIIaa-like"/>
    <property type="match status" value="1"/>
</dbReference>
<dbReference type="InterPro" id="IPR036513">
    <property type="entry name" value="STAS_dom_sf"/>
</dbReference>
<dbReference type="AlphaFoldDB" id="A0A9X1NA49"/>